<keyword evidence="3" id="KW-1185">Reference proteome</keyword>
<protein>
    <submittedName>
        <fullName evidence="2">Uncharacterized protein</fullName>
    </submittedName>
</protein>
<feature type="transmembrane region" description="Helical" evidence="1">
    <location>
        <begin position="97"/>
        <end position="122"/>
    </location>
</feature>
<sequence length="185" mass="21342">MRLFGYCSTVSHWCGFSLRNASIYIAEMSTLFSFGTLMITFASLGRTTNHHFVYDYKAIVLAHCVPLVLGSFQFLCSLLLAYGVLANCILLQEKYRCVMLWVIYMTAQTIMIFMLTIALSIYATLEFMFDILTWGYLIFFIGTIYCLVCRYFIIVVYSYYKDLKNSTPQMQLQATVLNNDVIHLS</sequence>
<feature type="transmembrane region" description="Helical" evidence="1">
    <location>
        <begin position="56"/>
        <end position="85"/>
    </location>
</feature>
<keyword evidence="1" id="KW-0472">Membrane</keyword>
<dbReference type="AlphaFoldDB" id="A0AAN9Z2Q5"/>
<dbReference type="EMBL" id="JAZDUA010000274">
    <property type="protein sequence ID" value="KAK7862471.1"/>
    <property type="molecule type" value="Genomic_DNA"/>
</dbReference>
<keyword evidence="1" id="KW-1133">Transmembrane helix</keyword>
<accession>A0AAN9Z2Q5</accession>
<feature type="transmembrane region" description="Helical" evidence="1">
    <location>
        <begin position="134"/>
        <end position="160"/>
    </location>
</feature>
<evidence type="ECO:0000256" key="1">
    <source>
        <dbReference type="SAM" id="Phobius"/>
    </source>
</evidence>
<organism evidence="2 3">
    <name type="scientific">Gryllus longicercus</name>
    <dbReference type="NCBI Taxonomy" id="2509291"/>
    <lineage>
        <taxon>Eukaryota</taxon>
        <taxon>Metazoa</taxon>
        <taxon>Ecdysozoa</taxon>
        <taxon>Arthropoda</taxon>
        <taxon>Hexapoda</taxon>
        <taxon>Insecta</taxon>
        <taxon>Pterygota</taxon>
        <taxon>Neoptera</taxon>
        <taxon>Polyneoptera</taxon>
        <taxon>Orthoptera</taxon>
        <taxon>Ensifera</taxon>
        <taxon>Gryllidea</taxon>
        <taxon>Grylloidea</taxon>
        <taxon>Gryllidae</taxon>
        <taxon>Gryllinae</taxon>
        <taxon>Gryllus</taxon>
    </lineage>
</organism>
<proteinExistence type="predicted"/>
<comment type="caution">
    <text evidence="2">The sequence shown here is derived from an EMBL/GenBank/DDBJ whole genome shotgun (WGS) entry which is preliminary data.</text>
</comment>
<feature type="transmembrane region" description="Helical" evidence="1">
    <location>
        <begin position="21"/>
        <end position="44"/>
    </location>
</feature>
<evidence type="ECO:0000313" key="2">
    <source>
        <dbReference type="EMBL" id="KAK7862471.1"/>
    </source>
</evidence>
<keyword evidence="1" id="KW-0812">Transmembrane</keyword>
<evidence type="ECO:0000313" key="3">
    <source>
        <dbReference type="Proteomes" id="UP001378592"/>
    </source>
</evidence>
<dbReference type="Proteomes" id="UP001378592">
    <property type="component" value="Unassembled WGS sequence"/>
</dbReference>
<reference evidence="2 3" key="1">
    <citation type="submission" date="2024-03" db="EMBL/GenBank/DDBJ databases">
        <title>The genome assembly and annotation of the cricket Gryllus longicercus Weissman &amp; Gray.</title>
        <authorList>
            <person name="Szrajer S."/>
            <person name="Gray D."/>
            <person name="Ylla G."/>
        </authorList>
    </citation>
    <scope>NUCLEOTIDE SEQUENCE [LARGE SCALE GENOMIC DNA]</scope>
    <source>
        <strain evidence="2">DAG 2021-001</strain>
        <tissue evidence="2">Whole body minus gut</tissue>
    </source>
</reference>
<gene>
    <name evidence="2" type="ORF">R5R35_001371</name>
</gene>
<name>A0AAN9Z2Q5_9ORTH</name>